<proteinExistence type="predicted"/>
<organism evidence="1 2">
    <name type="scientific">Ixodes persulcatus</name>
    <name type="common">Taiga tick</name>
    <dbReference type="NCBI Taxonomy" id="34615"/>
    <lineage>
        <taxon>Eukaryota</taxon>
        <taxon>Metazoa</taxon>
        <taxon>Ecdysozoa</taxon>
        <taxon>Arthropoda</taxon>
        <taxon>Chelicerata</taxon>
        <taxon>Arachnida</taxon>
        <taxon>Acari</taxon>
        <taxon>Parasitiformes</taxon>
        <taxon>Ixodida</taxon>
        <taxon>Ixodoidea</taxon>
        <taxon>Ixodidae</taxon>
        <taxon>Ixodinae</taxon>
        <taxon>Ixodes</taxon>
    </lineage>
</organism>
<keyword evidence="2" id="KW-1185">Reference proteome</keyword>
<name>A0AC60PB53_IXOPE</name>
<sequence length="311" mass="32948">MQGSFQRLLSAESESAAKIMAYAGALGMLLVSVGAVLLGCVSRFADWDATTYGAEHGSRSPLGDNSQSSFLLPLTLHYFTPAAVSSLGQGAVAAAAMSSIDSALLSMSTLFTRNIYVALLRPQASERELVWTLRLTTALAALVGVLVAVSPVSVYGLSVLSSDYLYIILFPQFVAAVHFPSMCNAYGSLAAFCLGLALRFLVGEPFLGLPAVLGGHDPVSGEQLFPVKTAIMLVSLITLLVASVATKTLLEKLPPEYDVLTVRDSMRDTTLVLTPPLLEKARLDADLLVYDLLKTDARKGSAGEGKIDRVC</sequence>
<comment type="caution">
    <text evidence="1">The sequence shown here is derived from an EMBL/GenBank/DDBJ whole genome shotgun (WGS) entry which is preliminary data.</text>
</comment>
<dbReference type="EMBL" id="JABSTQ010010942">
    <property type="protein sequence ID" value="KAG0416546.1"/>
    <property type="molecule type" value="Genomic_DNA"/>
</dbReference>
<evidence type="ECO:0000313" key="2">
    <source>
        <dbReference type="Proteomes" id="UP000805193"/>
    </source>
</evidence>
<accession>A0AC60PB53</accession>
<dbReference type="Proteomes" id="UP000805193">
    <property type="component" value="Unassembled WGS sequence"/>
</dbReference>
<reference evidence="1 2" key="1">
    <citation type="journal article" date="2020" name="Cell">
        <title>Large-Scale Comparative Analyses of Tick Genomes Elucidate Their Genetic Diversity and Vector Capacities.</title>
        <authorList>
            <consortium name="Tick Genome and Microbiome Consortium (TIGMIC)"/>
            <person name="Jia N."/>
            <person name="Wang J."/>
            <person name="Shi W."/>
            <person name="Du L."/>
            <person name="Sun Y."/>
            <person name="Zhan W."/>
            <person name="Jiang J.F."/>
            <person name="Wang Q."/>
            <person name="Zhang B."/>
            <person name="Ji P."/>
            <person name="Bell-Sakyi L."/>
            <person name="Cui X.M."/>
            <person name="Yuan T.T."/>
            <person name="Jiang B.G."/>
            <person name="Yang W.F."/>
            <person name="Lam T.T."/>
            <person name="Chang Q.C."/>
            <person name="Ding S.J."/>
            <person name="Wang X.J."/>
            <person name="Zhu J.G."/>
            <person name="Ruan X.D."/>
            <person name="Zhao L."/>
            <person name="Wei J.T."/>
            <person name="Ye R.Z."/>
            <person name="Que T.C."/>
            <person name="Du C.H."/>
            <person name="Zhou Y.H."/>
            <person name="Cheng J.X."/>
            <person name="Dai P.F."/>
            <person name="Guo W.B."/>
            <person name="Han X.H."/>
            <person name="Huang E.J."/>
            <person name="Li L.F."/>
            <person name="Wei W."/>
            <person name="Gao Y.C."/>
            <person name="Liu J.Z."/>
            <person name="Shao H.Z."/>
            <person name="Wang X."/>
            <person name="Wang C.C."/>
            <person name="Yang T.C."/>
            <person name="Huo Q.B."/>
            <person name="Li W."/>
            <person name="Chen H.Y."/>
            <person name="Chen S.E."/>
            <person name="Zhou L.G."/>
            <person name="Ni X.B."/>
            <person name="Tian J.H."/>
            <person name="Sheng Y."/>
            <person name="Liu T."/>
            <person name="Pan Y.S."/>
            <person name="Xia L.Y."/>
            <person name="Li J."/>
            <person name="Zhao F."/>
            <person name="Cao W.C."/>
        </authorList>
    </citation>
    <scope>NUCLEOTIDE SEQUENCE [LARGE SCALE GENOMIC DNA]</scope>
    <source>
        <strain evidence="1">Iper-2018</strain>
    </source>
</reference>
<evidence type="ECO:0000313" key="1">
    <source>
        <dbReference type="EMBL" id="KAG0416546.1"/>
    </source>
</evidence>
<gene>
    <name evidence="1" type="ORF">HPB47_006307</name>
</gene>
<protein>
    <submittedName>
        <fullName evidence="1">Uncharacterized protein</fullName>
    </submittedName>
</protein>